<protein>
    <recommendedName>
        <fullName evidence="10">Inositol-1-monophosphatase</fullName>
        <ecNumber evidence="10">3.1.3.25</ecNumber>
    </recommendedName>
</protein>
<dbReference type="EC" id="3.1.3.25" evidence="10"/>
<keyword evidence="5" id="KW-0452">Lithium</keyword>
<dbReference type="AlphaFoldDB" id="A0A250XAH0"/>
<keyword evidence="8 9" id="KW-0460">Magnesium</keyword>
<keyword evidence="6 9" id="KW-0479">Metal-binding</keyword>
<dbReference type="PANTHER" id="PTHR20854">
    <property type="entry name" value="INOSITOL MONOPHOSPHATASE"/>
    <property type="match status" value="1"/>
</dbReference>
<gene>
    <name evidence="11" type="ORF">CEUSTIGMA_g7475.t1</name>
</gene>
<dbReference type="STRING" id="1157962.A0A250XAH0"/>
<dbReference type="InterPro" id="IPR000760">
    <property type="entry name" value="Inositol_monophosphatase-like"/>
</dbReference>
<sequence length="284" mass="29624">MKNSEVNDKYLSVALAAANAAGNVIKDAFSSRSKHVEHKGTVDLVTETDKKCESLVLSLIQETFPSHKFIGEEGSAAQGFTAELTDDPTWMCDPLDGTTNFVHGFPFVCVSIALVIGREVIVGVVHNPILNETYTAIKGQGAKLNDAPISVSATCDLGTALIATEVGTSRDQETLSTIFSRMKTLTSAARAVRCCGSCAMNLCGVASGRLDAFYEIGFGGCWDVAAGKLIVEEAGGMVLDPQGGPFDVMGRRVLAGNPAVAQAAANILAGCPVSALEPQASGHQ</sequence>
<evidence type="ECO:0000256" key="10">
    <source>
        <dbReference type="RuleBase" id="RU364068"/>
    </source>
</evidence>
<evidence type="ECO:0000256" key="7">
    <source>
        <dbReference type="ARBA" id="ARBA00022801"/>
    </source>
</evidence>
<dbReference type="PRINTS" id="PR00377">
    <property type="entry name" value="IMPHPHTASES"/>
</dbReference>
<dbReference type="Proteomes" id="UP000232323">
    <property type="component" value="Unassembled WGS sequence"/>
</dbReference>
<dbReference type="InterPro" id="IPR033942">
    <property type="entry name" value="IMPase"/>
</dbReference>
<dbReference type="CDD" id="cd01639">
    <property type="entry name" value="IMPase"/>
    <property type="match status" value="1"/>
</dbReference>
<evidence type="ECO:0000256" key="3">
    <source>
        <dbReference type="ARBA" id="ARBA00005152"/>
    </source>
</evidence>
<dbReference type="PRINTS" id="PR00378">
    <property type="entry name" value="LIIMPHPHTASE"/>
</dbReference>
<dbReference type="GO" id="GO:0046854">
    <property type="term" value="P:phosphatidylinositol phosphate biosynthetic process"/>
    <property type="evidence" value="ECO:0007669"/>
    <property type="project" value="InterPro"/>
</dbReference>
<name>A0A250XAH0_9CHLO</name>
<keyword evidence="7 10" id="KW-0378">Hydrolase</keyword>
<reference evidence="11 12" key="1">
    <citation type="submission" date="2017-08" db="EMBL/GenBank/DDBJ databases">
        <title>Acidophilic green algal genome provides insights into adaptation to an acidic environment.</title>
        <authorList>
            <person name="Hirooka S."/>
            <person name="Hirose Y."/>
            <person name="Kanesaki Y."/>
            <person name="Higuchi S."/>
            <person name="Fujiwara T."/>
            <person name="Onuma R."/>
            <person name="Era A."/>
            <person name="Ohbayashi R."/>
            <person name="Uzuka A."/>
            <person name="Nozaki H."/>
            <person name="Yoshikawa H."/>
            <person name="Miyagishima S.Y."/>
        </authorList>
    </citation>
    <scope>NUCLEOTIDE SEQUENCE [LARGE SCALE GENOMIC DNA]</scope>
    <source>
        <strain evidence="11 12">NIES-2499</strain>
    </source>
</reference>
<dbReference type="Pfam" id="PF00459">
    <property type="entry name" value="Inositol_P"/>
    <property type="match status" value="1"/>
</dbReference>
<comment type="catalytic activity">
    <reaction evidence="1 10">
        <text>a myo-inositol phosphate + H2O = myo-inositol + phosphate</text>
        <dbReference type="Rhea" id="RHEA:24056"/>
        <dbReference type="ChEBI" id="CHEBI:15377"/>
        <dbReference type="ChEBI" id="CHEBI:17268"/>
        <dbReference type="ChEBI" id="CHEBI:43474"/>
        <dbReference type="ChEBI" id="CHEBI:84139"/>
        <dbReference type="EC" id="3.1.3.25"/>
    </reaction>
</comment>
<evidence type="ECO:0000256" key="9">
    <source>
        <dbReference type="PIRSR" id="PIRSR600760-2"/>
    </source>
</evidence>
<dbReference type="Gene3D" id="3.30.540.10">
    <property type="entry name" value="Fructose-1,6-Bisphosphatase, subunit A, domain 1"/>
    <property type="match status" value="1"/>
</dbReference>
<dbReference type="OrthoDB" id="10254945at2759"/>
<dbReference type="GO" id="GO:0006021">
    <property type="term" value="P:inositol biosynthetic process"/>
    <property type="evidence" value="ECO:0007669"/>
    <property type="project" value="UniProtKB-UniPathway"/>
</dbReference>
<evidence type="ECO:0000313" key="12">
    <source>
        <dbReference type="Proteomes" id="UP000232323"/>
    </source>
</evidence>
<dbReference type="GO" id="GO:0008934">
    <property type="term" value="F:inositol monophosphate 1-phosphatase activity"/>
    <property type="evidence" value="ECO:0007669"/>
    <property type="project" value="InterPro"/>
</dbReference>
<comment type="caution">
    <text evidence="11">The sequence shown here is derived from an EMBL/GenBank/DDBJ whole genome shotgun (WGS) entry which is preliminary data.</text>
</comment>
<dbReference type="PROSITE" id="PS00630">
    <property type="entry name" value="IMP_2"/>
    <property type="match status" value="1"/>
</dbReference>
<feature type="binding site" evidence="9">
    <location>
        <position position="96"/>
    </location>
    <ligand>
        <name>Mg(2+)</name>
        <dbReference type="ChEBI" id="CHEBI:18420"/>
        <label>1</label>
        <note>catalytic</note>
    </ligand>
</feature>
<dbReference type="InterPro" id="IPR020552">
    <property type="entry name" value="Inositol_monoPase_Li-sen"/>
</dbReference>
<dbReference type="Gene3D" id="3.40.190.80">
    <property type="match status" value="1"/>
</dbReference>
<dbReference type="SUPFAM" id="SSF56655">
    <property type="entry name" value="Carbohydrate phosphatase"/>
    <property type="match status" value="1"/>
</dbReference>
<comment type="pathway">
    <text evidence="3 10">Polyol metabolism; myo-inositol biosynthesis; myo-inositol from D-glucose 6-phosphate: step 2/2.</text>
</comment>
<evidence type="ECO:0000256" key="4">
    <source>
        <dbReference type="ARBA" id="ARBA00009759"/>
    </source>
</evidence>
<dbReference type="PANTHER" id="PTHR20854:SF4">
    <property type="entry name" value="INOSITOL-1-MONOPHOSPHATASE-RELATED"/>
    <property type="match status" value="1"/>
</dbReference>
<evidence type="ECO:0000256" key="5">
    <source>
        <dbReference type="ARBA" id="ARBA00022671"/>
    </source>
</evidence>
<feature type="binding site" evidence="9">
    <location>
        <position position="72"/>
    </location>
    <ligand>
        <name>Mg(2+)</name>
        <dbReference type="ChEBI" id="CHEBI:18420"/>
        <label>1</label>
        <note>catalytic</note>
    </ligand>
</feature>
<evidence type="ECO:0000313" key="11">
    <source>
        <dbReference type="EMBL" id="GAX80036.1"/>
    </source>
</evidence>
<feature type="binding site" evidence="9">
    <location>
        <position position="93"/>
    </location>
    <ligand>
        <name>Mg(2+)</name>
        <dbReference type="ChEBI" id="CHEBI:18420"/>
        <label>2</label>
    </ligand>
</feature>
<dbReference type="EMBL" id="BEGY01000048">
    <property type="protein sequence ID" value="GAX80036.1"/>
    <property type="molecule type" value="Genomic_DNA"/>
</dbReference>
<comment type="cofactor">
    <cofactor evidence="2 9 10">
        <name>Mg(2+)</name>
        <dbReference type="ChEBI" id="CHEBI:18420"/>
    </cofactor>
</comment>
<dbReference type="FunFam" id="3.30.540.10:FF:000004">
    <property type="entry name" value="Inositol-1-monophosphatase"/>
    <property type="match status" value="1"/>
</dbReference>
<evidence type="ECO:0000256" key="8">
    <source>
        <dbReference type="ARBA" id="ARBA00022842"/>
    </source>
</evidence>
<keyword evidence="12" id="KW-1185">Reference proteome</keyword>
<dbReference type="InterPro" id="IPR020550">
    <property type="entry name" value="Inositol_monophosphatase_CS"/>
</dbReference>
<dbReference type="UniPathway" id="UPA00823">
    <property type="reaction ID" value="UER00788"/>
</dbReference>
<dbReference type="GO" id="GO:0046872">
    <property type="term" value="F:metal ion binding"/>
    <property type="evidence" value="ECO:0007669"/>
    <property type="project" value="UniProtKB-KW"/>
</dbReference>
<dbReference type="GO" id="GO:0007165">
    <property type="term" value="P:signal transduction"/>
    <property type="evidence" value="ECO:0007669"/>
    <property type="project" value="TreeGrafter"/>
</dbReference>
<evidence type="ECO:0000256" key="2">
    <source>
        <dbReference type="ARBA" id="ARBA00001946"/>
    </source>
</evidence>
<evidence type="ECO:0000256" key="6">
    <source>
        <dbReference type="ARBA" id="ARBA00022723"/>
    </source>
</evidence>
<organism evidence="11 12">
    <name type="scientific">Chlamydomonas eustigma</name>
    <dbReference type="NCBI Taxonomy" id="1157962"/>
    <lineage>
        <taxon>Eukaryota</taxon>
        <taxon>Viridiplantae</taxon>
        <taxon>Chlorophyta</taxon>
        <taxon>core chlorophytes</taxon>
        <taxon>Chlorophyceae</taxon>
        <taxon>CS clade</taxon>
        <taxon>Chlamydomonadales</taxon>
        <taxon>Chlamydomonadaceae</taxon>
        <taxon>Chlamydomonas</taxon>
    </lineage>
</organism>
<proteinExistence type="inferred from homology"/>
<evidence type="ECO:0000256" key="1">
    <source>
        <dbReference type="ARBA" id="ARBA00001033"/>
    </source>
</evidence>
<comment type="similarity">
    <text evidence="4 10">Belongs to the inositol monophosphatase superfamily.</text>
</comment>
<dbReference type="FunFam" id="3.40.190.80:FF:000002">
    <property type="entry name" value="Inositol-1-monophosphatase"/>
    <property type="match status" value="1"/>
</dbReference>
<feature type="binding site" evidence="9">
    <location>
        <position position="223"/>
    </location>
    <ligand>
        <name>Mg(2+)</name>
        <dbReference type="ChEBI" id="CHEBI:18420"/>
        <label>1</label>
        <note>catalytic</note>
    </ligand>
</feature>
<feature type="binding site" evidence="9">
    <location>
        <position position="95"/>
    </location>
    <ligand>
        <name>Mg(2+)</name>
        <dbReference type="ChEBI" id="CHEBI:18420"/>
        <label>1</label>
        <note>catalytic</note>
    </ligand>
</feature>
<accession>A0A250XAH0</accession>